<comment type="caution">
    <text evidence="2">The sequence shown here is derived from an EMBL/GenBank/DDBJ whole genome shotgun (WGS) entry which is preliminary data.</text>
</comment>
<evidence type="ECO:0000313" key="3">
    <source>
        <dbReference type="Proteomes" id="UP000177052"/>
    </source>
</evidence>
<dbReference type="Pfam" id="PF01928">
    <property type="entry name" value="CYTH"/>
    <property type="match status" value="1"/>
</dbReference>
<accession>A0A1F6WBG3</accession>
<dbReference type="AlphaFoldDB" id="A0A1F6WBG3"/>
<dbReference type="CDD" id="cd07890">
    <property type="entry name" value="CYTH-like_AC_IV-like"/>
    <property type="match status" value="1"/>
</dbReference>
<dbReference type="Proteomes" id="UP000177052">
    <property type="component" value="Unassembled WGS sequence"/>
</dbReference>
<gene>
    <name evidence="2" type="ORF">A3F19_02060</name>
</gene>
<dbReference type="Gene3D" id="2.40.320.10">
    <property type="entry name" value="Hypothetical Protein Pfu-838710-001"/>
    <property type="match status" value="1"/>
</dbReference>
<reference evidence="2 3" key="1">
    <citation type="journal article" date="2016" name="Nat. Commun.">
        <title>Thousands of microbial genomes shed light on interconnected biogeochemical processes in an aquifer system.</title>
        <authorList>
            <person name="Anantharaman K."/>
            <person name="Brown C.T."/>
            <person name="Hug L.A."/>
            <person name="Sharon I."/>
            <person name="Castelle C.J."/>
            <person name="Probst A.J."/>
            <person name="Thomas B.C."/>
            <person name="Singh A."/>
            <person name="Wilkins M.J."/>
            <person name="Karaoz U."/>
            <person name="Brodie E.L."/>
            <person name="Williams K.H."/>
            <person name="Hubbard S.S."/>
            <person name="Banfield J.F."/>
        </authorList>
    </citation>
    <scope>NUCLEOTIDE SEQUENCE [LARGE SCALE GENOMIC DNA]</scope>
</reference>
<dbReference type="PROSITE" id="PS51707">
    <property type="entry name" value="CYTH"/>
    <property type="match status" value="1"/>
</dbReference>
<dbReference type="PANTHER" id="PTHR21028:SF2">
    <property type="entry name" value="CYTH DOMAIN-CONTAINING PROTEIN"/>
    <property type="match status" value="1"/>
</dbReference>
<protein>
    <recommendedName>
        <fullName evidence="1">CYTH domain-containing protein</fullName>
    </recommendedName>
</protein>
<name>A0A1F6WBG3_9BACT</name>
<feature type="domain" description="CYTH" evidence="1">
    <location>
        <begin position="1"/>
        <end position="178"/>
    </location>
</feature>
<proteinExistence type="predicted"/>
<dbReference type="NCBIfam" id="TIGR00318">
    <property type="entry name" value="cyaB"/>
    <property type="match status" value="1"/>
</dbReference>
<dbReference type="SUPFAM" id="SSF55154">
    <property type="entry name" value="CYTH-like phosphatases"/>
    <property type="match status" value="1"/>
</dbReference>
<dbReference type="PANTHER" id="PTHR21028">
    <property type="entry name" value="SI:CH211-156B7.4"/>
    <property type="match status" value="1"/>
</dbReference>
<dbReference type="InterPro" id="IPR033469">
    <property type="entry name" value="CYTH-like_dom_sf"/>
</dbReference>
<organism evidence="2 3">
    <name type="scientific">Candidatus Nomurabacteria bacterium RIFCSPHIGHO2_12_FULL_37_29</name>
    <dbReference type="NCBI Taxonomy" id="1801759"/>
    <lineage>
        <taxon>Bacteria</taxon>
        <taxon>Candidatus Nomuraibacteriota</taxon>
    </lineage>
</organism>
<dbReference type="InterPro" id="IPR008173">
    <property type="entry name" value="Adenylyl_cyclase_CyaB"/>
</dbReference>
<sequence>MYEVEVKARLKDREAVMKKLQDLGCKFSEELYQLDFVFIPKNLPFPPPLGTNVLRVRKQNSKSIFNLKIPQKSRQDCIEYEFEISDGDQMIEVIKLLDYKSVPTVEKLRIKTNFKDMEIVLDDVKLLGEFIEVEKIVIHEDYEDRKKIREELFDFLDLLGVPKEDRILDGKYDIMLYEKMKNKI</sequence>
<dbReference type="EMBL" id="MFUJ01000021">
    <property type="protein sequence ID" value="OGI79231.1"/>
    <property type="molecule type" value="Genomic_DNA"/>
</dbReference>
<evidence type="ECO:0000259" key="1">
    <source>
        <dbReference type="PROSITE" id="PS51707"/>
    </source>
</evidence>
<dbReference type="SMART" id="SM01118">
    <property type="entry name" value="CYTH"/>
    <property type="match status" value="1"/>
</dbReference>
<evidence type="ECO:0000313" key="2">
    <source>
        <dbReference type="EMBL" id="OGI79231.1"/>
    </source>
</evidence>
<dbReference type="InterPro" id="IPR023577">
    <property type="entry name" value="CYTH_domain"/>
</dbReference>